<gene>
    <name evidence="1" type="ORF">SAMN05192564_106296</name>
</gene>
<dbReference type="Proteomes" id="UP000198638">
    <property type="component" value="Unassembled WGS sequence"/>
</dbReference>
<evidence type="ECO:0000313" key="1">
    <source>
        <dbReference type="EMBL" id="SEB12484.1"/>
    </source>
</evidence>
<reference evidence="2" key="1">
    <citation type="submission" date="2016-10" db="EMBL/GenBank/DDBJ databases">
        <authorList>
            <person name="Varghese N."/>
            <person name="Submissions S."/>
        </authorList>
    </citation>
    <scope>NUCLEOTIDE SEQUENCE [LARGE SCALE GENOMIC DNA]</scope>
    <source>
        <strain evidence="2">LMG 24000</strain>
    </source>
</reference>
<protein>
    <submittedName>
        <fullName evidence="1">Uncharacterized protein</fullName>
    </submittedName>
</protein>
<proteinExistence type="predicted"/>
<dbReference type="EMBL" id="FNRQ01000006">
    <property type="protein sequence ID" value="SEB12484.1"/>
    <property type="molecule type" value="Genomic_DNA"/>
</dbReference>
<keyword evidence="2" id="KW-1185">Reference proteome</keyword>
<accession>A0A1H4GSF8</accession>
<dbReference type="AlphaFoldDB" id="A0A1H4GSF8"/>
<sequence length="522" mass="56938">MCMGRGSQMGTNARDDFSRAVKQMLAERVNFHCSVCDAPTLGPKTGTTDKRFSVGKAAHIKAAAKNGPRYEKNQTPAERKGIKNGVWACATCADIIDRDSDAYSVADLLRLKADAEWVANIRAGKPPGSELSALTSPTAIKRAVDVFCSRESARQERIDPRFKVGVRMGESGPIYEVTAKETVDAQLIVTAEDKERKVQALRDFFNYGGHLVLDGGDLRMEGSPLFKTDEAAATRWQLSSTPRPVTMTVVLAEGTGSPLYIEFIGNGTQGNKGARLQGTAFGGMLTAILTADYSGALTDFTFNIDTQQWASKPVRRLPHFSRLHHIVQLLASPTQVRILFTHEGLESEFGTGLFDGSETFRPLRALFDEIAIIRRLDDFFDLNLALPADISDVLLLQCDMAWLLDVIDLETSTETEVNFFAASSNQAMPLKAILANQAPQAMTLKHHIDLEIYGRSYGPFGLEVSCPAVRIHVVGPATIESGVSVELAMRAVEGNHWTPRLVDKHPESKMVKQAPAATGSVA</sequence>
<name>A0A1H4GSF8_9BURK</name>
<dbReference type="STRING" id="83784.SAMN05192564_106296"/>
<organism evidence="1 2">
    <name type="scientific">Paraburkholderia sartisoli</name>
    <dbReference type="NCBI Taxonomy" id="83784"/>
    <lineage>
        <taxon>Bacteria</taxon>
        <taxon>Pseudomonadati</taxon>
        <taxon>Pseudomonadota</taxon>
        <taxon>Betaproteobacteria</taxon>
        <taxon>Burkholderiales</taxon>
        <taxon>Burkholderiaceae</taxon>
        <taxon>Paraburkholderia</taxon>
    </lineage>
</organism>
<evidence type="ECO:0000313" key="2">
    <source>
        <dbReference type="Proteomes" id="UP000198638"/>
    </source>
</evidence>